<keyword evidence="11" id="KW-0966">Cell projection</keyword>
<evidence type="ECO:0000313" key="12">
    <source>
        <dbReference type="Proteomes" id="UP000214606"/>
    </source>
</evidence>
<dbReference type="InterPro" id="IPR002010">
    <property type="entry name" value="T3SS_IM_R"/>
</dbReference>
<sequence>MMMLEYYPLFLLVFTRITAFIATLPLFSYRNIPMRFKIGMSFFLSLIIVMTIDEGKVDLDANFYPLIIKEVLIGLFIGLIAYIIMSAVHIAGGLIDFQMGFIIANIIDPQTGVQTPLIGQFLYSFALLLMLSLNGHHMLINGIVYSFQVIPPDQYFIPISDGAVAEQVLKAFSKMFLVAFQMALPIVASLFLVDLALGIVARTVPQMNVFVIGFSIKIGVSFLMMVLVLGIIFMIIQGLFQYMFDVMRTLMNLLGDGA</sequence>
<dbReference type="Pfam" id="PF01311">
    <property type="entry name" value="Bac_export_1"/>
    <property type="match status" value="1"/>
</dbReference>
<dbReference type="GO" id="GO:0044780">
    <property type="term" value="P:bacterial-type flagellum assembly"/>
    <property type="evidence" value="ECO:0007669"/>
    <property type="project" value="UniProtKB-UniRule"/>
</dbReference>
<gene>
    <name evidence="11" type="ORF">AP3564_16125</name>
</gene>
<proteinExistence type="inferred from homology"/>
<evidence type="ECO:0000313" key="11">
    <source>
        <dbReference type="EMBL" id="ASS91545.1"/>
    </source>
</evidence>
<dbReference type="PANTHER" id="PTHR30065">
    <property type="entry name" value="FLAGELLAR BIOSYNTHETIC PROTEIN FLIR"/>
    <property type="match status" value="1"/>
</dbReference>
<dbReference type="KEGG" id="apak:AP3564_16125"/>
<dbReference type="PRINTS" id="PR00953">
    <property type="entry name" value="TYPE3IMRPROT"/>
</dbReference>
<keyword evidence="5 10" id="KW-0812">Transmembrane</keyword>
<evidence type="ECO:0000256" key="10">
    <source>
        <dbReference type="RuleBase" id="RU362071"/>
    </source>
</evidence>
<dbReference type="Proteomes" id="UP000214606">
    <property type="component" value="Chromosome"/>
</dbReference>
<dbReference type="AlphaFoldDB" id="A0A223E8U2"/>
<dbReference type="RefSeq" id="WP_094246037.1">
    <property type="nucleotide sequence ID" value="NZ_CP017703.1"/>
</dbReference>
<name>A0A223E8U2_9BACI</name>
<dbReference type="NCBIfam" id="TIGR01400">
    <property type="entry name" value="fliR"/>
    <property type="match status" value="1"/>
</dbReference>
<evidence type="ECO:0000256" key="4">
    <source>
        <dbReference type="ARBA" id="ARBA00022475"/>
    </source>
</evidence>
<organism evidence="11 12">
    <name type="scientific">Aeribacillus pallidus</name>
    <dbReference type="NCBI Taxonomy" id="33936"/>
    <lineage>
        <taxon>Bacteria</taxon>
        <taxon>Bacillati</taxon>
        <taxon>Bacillota</taxon>
        <taxon>Bacilli</taxon>
        <taxon>Bacillales</taxon>
        <taxon>Bacillaceae</taxon>
        <taxon>Aeribacillus</taxon>
    </lineage>
</organism>
<evidence type="ECO:0000256" key="5">
    <source>
        <dbReference type="ARBA" id="ARBA00022692"/>
    </source>
</evidence>
<dbReference type="InterPro" id="IPR006303">
    <property type="entry name" value="FliR"/>
</dbReference>
<keyword evidence="6 10" id="KW-1133">Transmembrane helix</keyword>
<feature type="transmembrane region" description="Helical" evidence="10">
    <location>
        <begin position="176"/>
        <end position="201"/>
    </location>
</feature>
<feature type="transmembrane region" description="Helical" evidence="10">
    <location>
        <begin position="222"/>
        <end position="244"/>
    </location>
</feature>
<feature type="transmembrane region" description="Helical" evidence="10">
    <location>
        <begin position="116"/>
        <end position="133"/>
    </location>
</feature>
<evidence type="ECO:0000256" key="2">
    <source>
        <dbReference type="ARBA" id="ARBA00009772"/>
    </source>
</evidence>
<dbReference type="GO" id="GO:0006605">
    <property type="term" value="P:protein targeting"/>
    <property type="evidence" value="ECO:0007669"/>
    <property type="project" value="UniProtKB-UniRule"/>
</dbReference>
<dbReference type="EMBL" id="CP017703">
    <property type="protein sequence ID" value="ASS91545.1"/>
    <property type="molecule type" value="Genomic_DNA"/>
</dbReference>
<evidence type="ECO:0000256" key="3">
    <source>
        <dbReference type="ARBA" id="ARBA00021717"/>
    </source>
</evidence>
<dbReference type="GO" id="GO:0009425">
    <property type="term" value="C:bacterial-type flagellum basal body"/>
    <property type="evidence" value="ECO:0007669"/>
    <property type="project" value="UniProtKB-SubCell"/>
</dbReference>
<comment type="function">
    <text evidence="1 10">Role in flagellar biosynthesis.</text>
</comment>
<feature type="transmembrane region" description="Helical" evidence="10">
    <location>
        <begin position="72"/>
        <end position="95"/>
    </location>
</feature>
<dbReference type="GO" id="GO:0005886">
    <property type="term" value="C:plasma membrane"/>
    <property type="evidence" value="ECO:0007669"/>
    <property type="project" value="UniProtKB-SubCell"/>
</dbReference>
<keyword evidence="11" id="KW-0282">Flagellum</keyword>
<comment type="similarity">
    <text evidence="2 10">Belongs to the FliR/MopE/SpaR family.</text>
</comment>
<evidence type="ECO:0000256" key="6">
    <source>
        <dbReference type="ARBA" id="ARBA00022989"/>
    </source>
</evidence>
<accession>A0A223E8U2</accession>
<evidence type="ECO:0000256" key="8">
    <source>
        <dbReference type="ARBA" id="ARBA00023143"/>
    </source>
</evidence>
<evidence type="ECO:0000256" key="7">
    <source>
        <dbReference type="ARBA" id="ARBA00023136"/>
    </source>
</evidence>
<evidence type="ECO:0000256" key="1">
    <source>
        <dbReference type="ARBA" id="ARBA00002578"/>
    </source>
</evidence>
<keyword evidence="11" id="KW-0969">Cilium</keyword>
<keyword evidence="7 10" id="KW-0472">Membrane</keyword>
<protein>
    <recommendedName>
        <fullName evidence="3 9">Flagellar biosynthetic protein FliR</fullName>
    </recommendedName>
</protein>
<reference evidence="11 12" key="1">
    <citation type="submission" date="2016-10" db="EMBL/GenBank/DDBJ databases">
        <title>The whole genome sequencing and assembly of Aeribacillus pallidus KCTC3564 strain.</title>
        <authorList>
            <person name="Lee Y.-J."/>
            <person name="Park M.-K."/>
            <person name="Yi H."/>
            <person name="Bahn Y.-S."/>
            <person name="Kim J.F."/>
            <person name="Lee D.-W."/>
        </authorList>
    </citation>
    <scope>NUCLEOTIDE SEQUENCE [LARGE SCALE GENOMIC DNA]</scope>
    <source>
        <strain evidence="11 12">KCTC3564</strain>
    </source>
</reference>
<keyword evidence="4 10" id="KW-1003">Cell membrane</keyword>
<feature type="transmembrane region" description="Helical" evidence="10">
    <location>
        <begin position="6"/>
        <end position="27"/>
    </location>
</feature>
<evidence type="ECO:0000256" key="9">
    <source>
        <dbReference type="NCBIfam" id="TIGR01400"/>
    </source>
</evidence>
<comment type="subcellular location">
    <subcellularLocation>
        <location evidence="10">Cell membrane</location>
        <topology evidence="10">Multi-pass membrane protein</topology>
    </subcellularLocation>
    <subcellularLocation>
        <location evidence="10">Bacterial flagellum basal body</location>
    </subcellularLocation>
</comment>
<dbReference type="PANTHER" id="PTHR30065:SF1">
    <property type="entry name" value="SURFACE PRESENTATION OF ANTIGENS PROTEIN SPAR"/>
    <property type="match status" value="1"/>
</dbReference>
<keyword evidence="8 10" id="KW-0975">Bacterial flagellum</keyword>